<dbReference type="PROSITE" id="PS00781">
    <property type="entry name" value="PEPCASE_1"/>
    <property type="match status" value="1"/>
</dbReference>
<evidence type="ECO:0000256" key="3">
    <source>
        <dbReference type="ARBA" id="ARBA00008346"/>
    </source>
</evidence>
<comment type="subunit">
    <text evidence="10">Homotetramer.</text>
</comment>
<dbReference type="GO" id="GO:0015977">
    <property type="term" value="P:carbon fixation"/>
    <property type="evidence" value="ECO:0007669"/>
    <property type="project" value="UniProtKB-UniRule"/>
</dbReference>
<dbReference type="InterPro" id="IPR018129">
    <property type="entry name" value="PEP_COase_Lys_AS"/>
</dbReference>
<organism evidence="13 14">
    <name type="scientific">Advenella mimigardefordensis (strain DSM 17166 / LMG 22922 / DPN7)</name>
    <dbReference type="NCBI Taxonomy" id="1247726"/>
    <lineage>
        <taxon>Bacteria</taxon>
        <taxon>Pseudomonadati</taxon>
        <taxon>Pseudomonadota</taxon>
        <taxon>Betaproteobacteria</taxon>
        <taxon>Burkholderiales</taxon>
        <taxon>Alcaligenaceae</taxon>
    </lineage>
</organism>
<protein>
    <recommendedName>
        <fullName evidence="5 10">Phosphoenolpyruvate carboxylase</fullName>
        <shortName evidence="10">PEPC</shortName>
        <shortName evidence="10">PEPCase</shortName>
        <ecNumber evidence="4 10">4.1.1.31</ecNumber>
    </recommendedName>
</protein>
<keyword evidence="6 10" id="KW-0460">Magnesium</keyword>
<dbReference type="PROSITE" id="PS00393">
    <property type="entry name" value="PEPCASE_2"/>
    <property type="match status" value="1"/>
</dbReference>
<evidence type="ECO:0000256" key="10">
    <source>
        <dbReference type="HAMAP-Rule" id="MF_00595"/>
    </source>
</evidence>
<dbReference type="InterPro" id="IPR015813">
    <property type="entry name" value="Pyrv/PenolPyrv_kinase-like_dom"/>
</dbReference>
<dbReference type="PRINTS" id="PR00150">
    <property type="entry name" value="PEPCARBXLASE"/>
</dbReference>
<dbReference type="PANTHER" id="PTHR30523">
    <property type="entry name" value="PHOSPHOENOLPYRUVATE CARBOXYLASE"/>
    <property type="match status" value="1"/>
</dbReference>
<dbReference type="Proteomes" id="UP000019095">
    <property type="component" value="Chromosome"/>
</dbReference>
<keyword evidence="14" id="KW-1185">Reference proteome</keyword>
<dbReference type="GO" id="GO:0008964">
    <property type="term" value="F:phosphoenolpyruvate carboxylase activity"/>
    <property type="evidence" value="ECO:0007669"/>
    <property type="project" value="UniProtKB-UniRule"/>
</dbReference>
<sequence length="953" mass="107226">MDNVDNASTDRNEMQQDIRLLGRILGAAIRESEGQPIFDVIETVRRAAVRFKREGIPQERDTMINKLTALSDEQANTLSRAFSYFLHLANLAEDRDQQKRQRRRLLSRNDPQTGTLGHTLTELERHGVQHSQVRDFLAKTMIVPVLTAHPTEVQRKSTLDLHRHISQCLVDLDSRLTEEESHQLALALTGYIKTLWLTRMLRFNKLTVNDEIENAVAYFNTTFLKAIPTLYTTFARKLGGPPDNAALMPTFLKMGSWIGGDRDGNPNVNADTLTHAMNRHATTLFEYYLSQIHLLGSELSLSTSLTQVSPELASLSDNSPDQSRHRLDEPYRRALIGVYARLAATAKHLTAHDLALRNTVPAEPYADPAAFAADLAVIARSLCDNHAAAVVPLRLQELQQAVAVFGFHLAALDLRQSSDVHERILTELYQRAAIKYDGKPVQYDQLDEERKIALLLAELDDSRPLVSPWQQYSEETRKELAILQAAATVRRHYGHHAITQYIVSHTETLSDLLEVLVLQQETGLISQQRDDSGQRLPVTHGDGLIVVPLFETIPDLEAGPAIMDRWLALPQVRERVIHAQDNIQEVMLGYSDSNKDGGYLTSNWSLYNAELQLLEVFRRHDVRLRLFHGRGGSVGRGGGSSFDAILAQPPGTVDGQIRLTEQGEVIQTKYKNAESGRVNLELLVSATLLSSLAPHEETRKDAETLQRYTQAMAWLSDTAQHAYRRLVYDTPGFVEYFFAATPINEIAGLNIGSRPASRKKGQRIEDLRAIPWGFSWAQCRLMITGWYGVGTAIDTFIRLGTGKDDGSTPQSRTQLLRDMAAHWPFFQTVLSNMEMVLAKTDMDIGRQYSELVADQQIRSTIFGMIEKEFGLTRDALFSIKQQDLLADNQPLKAALQERFAYTDPLNYLQVEVIRRQRALEDAEEEPSKLEQVRSQRTIHLTINGIATGLRNSG</sequence>
<keyword evidence="8 10" id="KW-0120">Carbon dioxide fixation</keyword>
<evidence type="ECO:0000256" key="6">
    <source>
        <dbReference type="ARBA" id="ARBA00022842"/>
    </source>
</evidence>
<evidence type="ECO:0000256" key="1">
    <source>
        <dbReference type="ARBA" id="ARBA00001946"/>
    </source>
</evidence>
<evidence type="ECO:0000256" key="9">
    <source>
        <dbReference type="ARBA" id="ARBA00048995"/>
    </source>
</evidence>
<keyword evidence="13" id="KW-0670">Pyruvate</keyword>
<dbReference type="PANTHER" id="PTHR30523:SF6">
    <property type="entry name" value="PHOSPHOENOLPYRUVATE CARBOXYLASE"/>
    <property type="match status" value="1"/>
</dbReference>
<dbReference type="Gene3D" id="1.20.1440.90">
    <property type="entry name" value="Phosphoenolpyruvate/pyruvate domain"/>
    <property type="match status" value="1"/>
</dbReference>
<evidence type="ECO:0000313" key="13">
    <source>
        <dbReference type="EMBL" id="AHG63035.1"/>
    </source>
</evidence>
<feature type="active site" evidence="10 11">
    <location>
        <position position="149"/>
    </location>
</feature>
<dbReference type="InterPro" id="IPR033129">
    <property type="entry name" value="PEPCASE_His_AS"/>
</dbReference>
<evidence type="ECO:0000256" key="12">
    <source>
        <dbReference type="PROSITE-ProRule" id="PRU10112"/>
    </source>
</evidence>
<dbReference type="KEGG" id="amim:MIM_c09360"/>
<dbReference type="SUPFAM" id="SSF51621">
    <property type="entry name" value="Phosphoenolpyruvate/pyruvate domain"/>
    <property type="match status" value="1"/>
</dbReference>
<proteinExistence type="inferred from homology"/>
<evidence type="ECO:0000256" key="4">
    <source>
        <dbReference type="ARBA" id="ARBA00012305"/>
    </source>
</evidence>
<dbReference type="AlphaFoldDB" id="W0PC92"/>
<dbReference type="Pfam" id="PF00311">
    <property type="entry name" value="PEPcase"/>
    <property type="match status" value="1"/>
</dbReference>
<feature type="active site" evidence="10 12">
    <location>
        <position position="595"/>
    </location>
</feature>
<dbReference type="PATRIC" id="fig|1247726.3.peg.1017"/>
<comment type="similarity">
    <text evidence="3 10">Belongs to the PEPCase type 1 family.</text>
</comment>
<dbReference type="eggNOG" id="COG2352">
    <property type="taxonomic scope" value="Bacteria"/>
</dbReference>
<evidence type="ECO:0000256" key="5">
    <source>
        <dbReference type="ARBA" id="ARBA00022419"/>
    </source>
</evidence>
<dbReference type="GO" id="GO:0000287">
    <property type="term" value="F:magnesium ion binding"/>
    <property type="evidence" value="ECO:0007669"/>
    <property type="project" value="UniProtKB-UniRule"/>
</dbReference>
<keyword evidence="7 10" id="KW-0456">Lyase</keyword>
<reference evidence="13 14" key="1">
    <citation type="journal article" date="2014" name="Microbiology">
        <title>Unravelling the complete genome sequence of Advenella mimigardefordensis strain DPN7T and novel insights in the catabolism of the xenobiotic polythioester precursor 3,3'-dithiodipropionate.</title>
        <authorList>
            <person name="Wubbeler J.H."/>
            <person name="Hiessl S."/>
            <person name="Schuldes J."/>
            <person name="Thurmer A."/>
            <person name="Daniel R."/>
            <person name="Steinbuchel A."/>
        </authorList>
    </citation>
    <scope>NUCLEOTIDE SEQUENCE [LARGE SCALE GENOMIC DNA]</scope>
    <source>
        <strain evidence="14">DSM 17166 / LMG 22922 / DPN7</strain>
    </source>
</reference>
<dbReference type="HAMAP" id="MF_00595">
    <property type="entry name" value="PEPcase_type1"/>
    <property type="match status" value="1"/>
</dbReference>
<dbReference type="NCBIfam" id="NF000584">
    <property type="entry name" value="PRK00009.1"/>
    <property type="match status" value="1"/>
</dbReference>
<dbReference type="HOGENOM" id="CLU_006557_2_0_4"/>
<gene>
    <name evidence="10 13" type="primary">ppc</name>
    <name evidence="13" type="ORF">MIM_c09360</name>
</gene>
<comment type="catalytic activity">
    <reaction evidence="9 10">
        <text>oxaloacetate + phosphate = phosphoenolpyruvate + hydrogencarbonate</text>
        <dbReference type="Rhea" id="RHEA:28370"/>
        <dbReference type="ChEBI" id="CHEBI:16452"/>
        <dbReference type="ChEBI" id="CHEBI:17544"/>
        <dbReference type="ChEBI" id="CHEBI:43474"/>
        <dbReference type="ChEBI" id="CHEBI:58702"/>
        <dbReference type="EC" id="4.1.1.31"/>
    </reaction>
</comment>
<evidence type="ECO:0000256" key="7">
    <source>
        <dbReference type="ARBA" id="ARBA00023239"/>
    </source>
</evidence>
<evidence type="ECO:0000313" key="14">
    <source>
        <dbReference type="Proteomes" id="UP000019095"/>
    </source>
</evidence>
<name>W0PC92_ADVMD</name>
<accession>W0PC92</accession>
<evidence type="ECO:0000256" key="8">
    <source>
        <dbReference type="ARBA" id="ARBA00023300"/>
    </source>
</evidence>
<dbReference type="InterPro" id="IPR021135">
    <property type="entry name" value="PEP_COase"/>
</dbReference>
<comment type="cofactor">
    <cofactor evidence="1 10">
        <name>Mg(2+)</name>
        <dbReference type="ChEBI" id="CHEBI:18420"/>
    </cofactor>
</comment>
<dbReference type="InterPro" id="IPR022805">
    <property type="entry name" value="PEP_COase_bac/pln-type"/>
</dbReference>
<evidence type="ECO:0000256" key="11">
    <source>
        <dbReference type="PROSITE-ProRule" id="PRU10111"/>
    </source>
</evidence>
<dbReference type="EMBL" id="CP003915">
    <property type="protein sequence ID" value="AHG63035.1"/>
    <property type="molecule type" value="Genomic_DNA"/>
</dbReference>
<dbReference type="GO" id="GO:0006107">
    <property type="term" value="P:oxaloacetate metabolic process"/>
    <property type="evidence" value="ECO:0007669"/>
    <property type="project" value="UniProtKB-UniRule"/>
</dbReference>
<dbReference type="EC" id="4.1.1.31" evidence="4 10"/>
<evidence type="ECO:0000256" key="2">
    <source>
        <dbReference type="ARBA" id="ARBA00003670"/>
    </source>
</evidence>
<comment type="function">
    <text evidence="2 10">Forms oxaloacetate, a four-carbon dicarboxylic acid source for the tricarboxylic acid cycle.</text>
</comment>
<dbReference type="GO" id="GO:0006099">
    <property type="term" value="P:tricarboxylic acid cycle"/>
    <property type="evidence" value="ECO:0007669"/>
    <property type="project" value="InterPro"/>
</dbReference>
<dbReference type="GO" id="GO:0005829">
    <property type="term" value="C:cytosol"/>
    <property type="evidence" value="ECO:0007669"/>
    <property type="project" value="TreeGrafter"/>
</dbReference>
<dbReference type="STRING" id="1247726.MIM_c09360"/>